<proteinExistence type="predicted"/>
<feature type="compositionally biased region" description="Basic and acidic residues" evidence="1">
    <location>
        <begin position="373"/>
        <end position="385"/>
    </location>
</feature>
<feature type="compositionally biased region" description="Low complexity" evidence="1">
    <location>
        <begin position="575"/>
        <end position="585"/>
    </location>
</feature>
<dbReference type="EMBL" id="LZLS01000200">
    <property type="protein sequence ID" value="OBK21571.1"/>
    <property type="molecule type" value="Genomic_DNA"/>
</dbReference>
<evidence type="ECO:0000313" key="3">
    <source>
        <dbReference type="Proteomes" id="UP000093928"/>
    </source>
</evidence>
<feature type="compositionally biased region" description="Polar residues" evidence="1">
    <location>
        <begin position="407"/>
        <end position="420"/>
    </location>
</feature>
<protein>
    <submittedName>
        <fullName evidence="2">Uncharacterized protein</fullName>
    </submittedName>
</protein>
<dbReference type="RefSeq" id="WP_065146453.1">
    <property type="nucleotide sequence ID" value="NZ_LZLS01000200.1"/>
</dbReference>
<evidence type="ECO:0000256" key="1">
    <source>
        <dbReference type="SAM" id="MobiDB-lite"/>
    </source>
</evidence>
<feature type="compositionally biased region" description="Basic and acidic residues" evidence="1">
    <location>
        <begin position="225"/>
        <end position="241"/>
    </location>
</feature>
<organism evidence="2 3">
    <name type="scientific">Mycobacterium asiaticum</name>
    <dbReference type="NCBI Taxonomy" id="1790"/>
    <lineage>
        <taxon>Bacteria</taxon>
        <taxon>Bacillati</taxon>
        <taxon>Actinomycetota</taxon>
        <taxon>Actinomycetes</taxon>
        <taxon>Mycobacteriales</taxon>
        <taxon>Mycobacteriaceae</taxon>
        <taxon>Mycobacterium</taxon>
    </lineage>
</organism>
<reference evidence="2 3" key="1">
    <citation type="submission" date="2016-06" db="EMBL/GenBank/DDBJ databases">
        <authorList>
            <person name="Kjaerup R.B."/>
            <person name="Dalgaard T.S."/>
            <person name="Juul-Madsen H.R."/>
        </authorList>
    </citation>
    <scope>NUCLEOTIDE SEQUENCE [LARGE SCALE GENOMIC DNA]</scope>
    <source>
        <strain evidence="2 3">1165133.8</strain>
    </source>
</reference>
<dbReference type="Proteomes" id="UP000093928">
    <property type="component" value="Unassembled WGS sequence"/>
</dbReference>
<feature type="compositionally biased region" description="Acidic residues" evidence="1">
    <location>
        <begin position="450"/>
        <end position="471"/>
    </location>
</feature>
<feature type="compositionally biased region" description="Pro residues" evidence="1">
    <location>
        <begin position="679"/>
        <end position="716"/>
    </location>
</feature>
<comment type="caution">
    <text evidence="2">The sequence shown here is derived from an EMBL/GenBank/DDBJ whole genome shotgun (WGS) entry which is preliminary data.</text>
</comment>
<dbReference type="AlphaFoldDB" id="A0A1A3NIE3"/>
<gene>
    <name evidence="2" type="ORF">A5634_10055</name>
</gene>
<name>A0A1A3NIE3_MYCAS</name>
<feature type="compositionally biased region" description="Pro residues" evidence="1">
    <location>
        <begin position="652"/>
        <end position="662"/>
    </location>
</feature>
<feature type="compositionally biased region" description="Acidic residues" evidence="1">
    <location>
        <begin position="158"/>
        <end position="168"/>
    </location>
</feature>
<feature type="compositionally biased region" description="Basic and acidic residues" evidence="1">
    <location>
        <begin position="58"/>
        <end position="73"/>
    </location>
</feature>
<feature type="region of interest" description="Disordered" evidence="1">
    <location>
        <begin position="313"/>
        <end position="734"/>
    </location>
</feature>
<feature type="compositionally biased region" description="Basic residues" evidence="1">
    <location>
        <begin position="27"/>
        <end position="36"/>
    </location>
</feature>
<sequence>MSKQTPKQTPAEDERELARPPWLPGEKKRRRVHLGRGKRDEENQTGDAAKRPDRKRVAKTEEPAKPDDSRTRPVADAAPESGSKRERVQVSRAKPHSDRSEPDAQGAVESRPKRVAVRYDRMRRLEQLQAEQAVTAEHPVVETETLDDDVDELRVDDAPEQPAEDVTDQVEASTMPEPQDDSPLPEGPVEPESAQAETSLEPDTGPGSLWGAQAWEPESGLPELPLEREARLRVTAEHEAAQAEPEPEPEPVEPEPRLWITTGDEPEQDLPAPGPVFDDGVPQPEFVLPVHPVEPEEPVVVSTDREPDFALPVEPESTAEVSGETPEPDLVPEVPEYPAEPEAFVPVSMDREPDFALPVEPGPPVEVSADSLVQERDSAPDHTEYPAEPEAFVPVSTDREPDFSLQPELSASNEPTSVESGSPGELDEIELRAAALLEQMAAKRAQVSAEPEETPTDSGVDAEEQSQEELTDFASEVEPVVDTSEEAELTAVDDAKPDAPETDWFLEEFSDDVEETSESPDVSEFDVSEPNVPEPYVPEPDADPIADPIAETEPTDGDPGVASTDAVEDPETPQEAETTPATEQDAVPEERSKPRRPALPPWQLPSSIMSAEIEEVVIDAPVAQHQQPAPPPPPQPQPQPQPPEQSDTPARQQPPQPSPQSGPPHQFRAPAARPGAKLPWPPPPPPPGPFPPPPWWPGPPPGQRVPPRPGAAPRPAPARGRRKPLRVGDLRFVN</sequence>
<evidence type="ECO:0000313" key="2">
    <source>
        <dbReference type="EMBL" id="OBK21571.1"/>
    </source>
</evidence>
<feature type="compositionally biased region" description="Low complexity" evidence="1">
    <location>
        <begin position="331"/>
        <end position="347"/>
    </location>
</feature>
<accession>A0A1A3NIE3</accession>
<feature type="region of interest" description="Disordered" evidence="1">
    <location>
        <begin position="130"/>
        <end position="288"/>
    </location>
</feature>
<feature type="compositionally biased region" description="Acidic residues" evidence="1">
    <location>
        <begin position="500"/>
        <end position="527"/>
    </location>
</feature>
<feature type="compositionally biased region" description="Basic and acidic residues" evidence="1">
    <location>
        <begin position="82"/>
        <end position="102"/>
    </location>
</feature>
<dbReference type="OrthoDB" id="10021173at2"/>
<feature type="region of interest" description="Disordered" evidence="1">
    <location>
        <begin position="1"/>
        <end position="115"/>
    </location>
</feature>
<feature type="compositionally biased region" description="Pro residues" evidence="1">
    <location>
        <begin position="628"/>
        <end position="643"/>
    </location>
</feature>